<dbReference type="InterPro" id="IPR036871">
    <property type="entry name" value="PX_dom_sf"/>
</dbReference>
<dbReference type="AlphaFoldDB" id="A0A2B4RLS2"/>
<dbReference type="PANTHER" id="PTHR15706">
    <property type="entry name" value="SH3 MULTIPLE DOMAIN"/>
    <property type="match status" value="1"/>
</dbReference>
<feature type="compositionally biased region" description="Basic and acidic residues" evidence="4">
    <location>
        <begin position="461"/>
        <end position="482"/>
    </location>
</feature>
<dbReference type="PRINTS" id="PR00498">
    <property type="entry name" value="P47PHOX"/>
</dbReference>
<keyword evidence="2" id="KW-0677">Repeat</keyword>
<dbReference type="PROSITE" id="PS50002">
    <property type="entry name" value="SH3"/>
    <property type="match status" value="3"/>
</dbReference>
<feature type="compositionally biased region" description="Polar residues" evidence="4">
    <location>
        <begin position="338"/>
        <end position="359"/>
    </location>
</feature>
<feature type="compositionally biased region" description="Acidic residues" evidence="4">
    <location>
        <begin position="512"/>
        <end position="523"/>
    </location>
</feature>
<dbReference type="CDD" id="cd11856">
    <property type="entry name" value="SH3_p47phox_like"/>
    <property type="match status" value="1"/>
</dbReference>
<dbReference type="PRINTS" id="PR00452">
    <property type="entry name" value="SH3DOMAIN"/>
</dbReference>
<dbReference type="InterPro" id="IPR036028">
    <property type="entry name" value="SH3-like_dom_sf"/>
</dbReference>
<reference evidence="8" key="1">
    <citation type="journal article" date="2017" name="bioRxiv">
        <title>Comparative analysis of the genomes of Stylophora pistillata and Acropora digitifera provides evidence for extensive differences between species of corals.</title>
        <authorList>
            <person name="Voolstra C.R."/>
            <person name="Li Y."/>
            <person name="Liew Y.J."/>
            <person name="Baumgarten S."/>
            <person name="Zoccola D."/>
            <person name="Flot J.-F."/>
            <person name="Tambutte S."/>
            <person name="Allemand D."/>
            <person name="Aranda M."/>
        </authorList>
    </citation>
    <scope>NUCLEOTIDE SEQUENCE [LARGE SCALE GENOMIC DNA]</scope>
</reference>
<name>A0A2B4RLS2_STYPI</name>
<dbReference type="InterPro" id="IPR001683">
    <property type="entry name" value="PX_dom"/>
</dbReference>
<dbReference type="GO" id="GO:0035091">
    <property type="term" value="F:phosphatidylinositol binding"/>
    <property type="evidence" value="ECO:0007669"/>
    <property type="project" value="InterPro"/>
</dbReference>
<comment type="caution">
    <text evidence="7">The sequence shown here is derived from an EMBL/GenBank/DDBJ whole genome shotgun (WGS) entry which is preliminary data.</text>
</comment>
<dbReference type="STRING" id="50429.A0A2B4RLS2"/>
<accession>A0A2B4RLS2</accession>
<sequence length="741" mass="84578">MSLTQVRDVSVEDICKRTKPRKHYVYSIQVHWHSGPITPVYRSYSNLLELQEKLLRIEDFLLNNDNETPFGTLLKEKSFSERFTIKKRAKALKRMPVVQEFLKSVVHQPQHISGSDPVIKFFHPLPDDVIELDHEQAEKHRDMDRGGSKAKHIHHISEPFLLEQYVAIADYKSTGVNDISLNAGNVVEVIQKNEHGWWFVDLDKEVGWVPASYLEPRDGSMDDQVLEIFEEGEEETYISMDVYEPQLKDEVGFEMGKVVKVIQKNLDGWWLIKFEEKEGWAPSMYLREVASSQFNARQKGKQAAVRAMLRDTRLNSSSVLAGRRQTWDPSARKKSVKTNKANQAVSSSTGKDNSFTSKPARSYVNLEFHQVTKNPQRRRNPRQKQDPTEVRAGCRLSGESKSTLKVNSENSNVQINGLLKPRPLSMVEEEDPETVSRGTSPIPSPLLAQTSNNSSRPLSCSDERYHFRPIKLPEEETKKDFEFPVEETAHGSSSENAVIDSHGDEDKQPDVKDEDEEEGEEYTENMPELVNKKFYAMGLYEKEGEQEVNLRENAEVELLEESEGGWWLVRTSSHSVGWAPSNFLEKVRSLKTGGVEAVTESPDENIIEVTPIRPPKSPKILKMAEEISVEKRFWKYLQKGKEEGTCPIDEEDVDTKVIKEPFETKEDKSEVFTFSFDDYDYDNESGVCLRKPSGVKFMPPKNDPIDQERLQASWDGPGSIERSESVPSLAESEDFDDLPSG</sequence>
<dbReference type="SMART" id="SM00312">
    <property type="entry name" value="PX"/>
    <property type="match status" value="1"/>
</dbReference>
<organism evidence="7 8">
    <name type="scientific">Stylophora pistillata</name>
    <name type="common">Smooth cauliflower coral</name>
    <dbReference type="NCBI Taxonomy" id="50429"/>
    <lineage>
        <taxon>Eukaryota</taxon>
        <taxon>Metazoa</taxon>
        <taxon>Cnidaria</taxon>
        <taxon>Anthozoa</taxon>
        <taxon>Hexacorallia</taxon>
        <taxon>Scleractinia</taxon>
        <taxon>Astrocoeniina</taxon>
        <taxon>Pocilloporidae</taxon>
        <taxon>Stylophora</taxon>
    </lineage>
</organism>
<dbReference type="InterPro" id="IPR001452">
    <property type="entry name" value="SH3_domain"/>
</dbReference>
<dbReference type="EMBL" id="LSMT01000483">
    <property type="protein sequence ID" value="PFX17297.1"/>
    <property type="molecule type" value="Genomic_DNA"/>
</dbReference>
<evidence type="ECO:0000256" key="1">
    <source>
        <dbReference type="ARBA" id="ARBA00022443"/>
    </source>
</evidence>
<dbReference type="SUPFAM" id="SSF50044">
    <property type="entry name" value="SH3-domain"/>
    <property type="match status" value="3"/>
</dbReference>
<dbReference type="InterPro" id="IPR051228">
    <property type="entry name" value="NADPH_Oxidase/PX-Domain"/>
</dbReference>
<feature type="region of interest" description="Disordered" evidence="4">
    <location>
        <begin position="317"/>
        <end position="524"/>
    </location>
</feature>
<evidence type="ECO:0000256" key="3">
    <source>
        <dbReference type="PROSITE-ProRule" id="PRU00192"/>
    </source>
</evidence>
<feature type="compositionally biased region" description="Polar residues" evidence="4">
    <location>
        <begin position="436"/>
        <end position="458"/>
    </location>
</feature>
<proteinExistence type="predicted"/>
<dbReference type="PROSITE" id="PS50195">
    <property type="entry name" value="PX"/>
    <property type="match status" value="1"/>
</dbReference>
<evidence type="ECO:0000259" key="5">
    <source>
        <dbReference type="PROSITE" id="PS50002"/>
    </source>
</evidence>
<dbReference type="OrthoDB" id="10255964at2759"/>
<dbReference type="Pfam" id="PF00018">
    <property type="entry name" value="SH3_1"/>
    <property type="match status" value="2"/>
</dbReference>
<dbReference type="CDD" id="cd12015">
    <property type="entry name" value="SH3_Tks_1"/>
    <property type="match status" value="1"/>
</dbReference>
<keyword evidence="1 3" id="KW-0728">SH3 domain</keyword>
<feature type="domain" description="SH3" evidence="5">
    <location>
        <begin position="531"/>
        <end position="589"/>
    </location>
</feature>
<evidence type="ECO:0000256" key="4">
    <source>
        <dbReference type="SAM" id="MobiDB-lite"/>
    </source>
</evidence>
<dbReference type="GO" id="GO:0016176">
    <property type="term" value="F:superoxide-generating NADPH oxidase activator activity"/>
    <property type="evidence" value="ECO:0007669"/>
    <property type="project" value="InterPro"/>
</dbReference>
<dbReference type="GO" id="GO:0005737">
    <property type="term" value="C:cytoplasm"/>
    <property type="evidence" value="ECO:0007669"/>
    <property type="project" value="InterPro"/>
</dbReference>
<feature type="domain" description="PX" evidence="6">
    <location>
        <begin position="4"/>
        <end position="129"/>
    </location>
</feature>
<feature type="compositionally biased region" description="Polar residues" evidence="4">
    <location>
        <begin position="399"/>
        <end position="415"/>
    </location>
</feature>
<keyword evidence="8" id="KW-1185">Reference proteome</keyword>
<evidence type="ECO:0000256" key="2">
    <source>
        <dbReference type="ARBA" id="ARBA00022737"/>
    </source>
</evidence>
<feature type="region of interest" description="Disordered" evidence="4">
    <location>
        <begin position="693"/>
        <end position="741"/>
    </location>
</feature>
<dbReference type="SUPFAM" id="SSF64268">
    <property type="entry name" value="PX domain"/>
    <property type="match status" value="1"/>
</dbReference>
<dbReference type="Pfam" id="PF07653">
    <property type="entry name" value="SH3_2"/>
    <property type="match status" value="1"/>
</dbReference>
<dbReference type="Proteomes" id="UP000225706">
    <property type="component" value="Unassembled WGS sequence"/>
</dbReference>
<evidence type="ECO:0000313" key="8">
    <source>
        <dbReference type="Proteomes" id="UP000225706"/>
    </source>
</evidence>
<feature type="compositionally biased region" description="Basic and acidic residues" evidence="4">
    <location>
        <begin position="501"/>
        <end position="511"/>
    </location>
</feature>
<evidence type="ECO:0000259" key="6">
    <source>
        <dbReference type="PROSITE" id="PS50195"/>
    </source>
</evidence>
<dbReference type="Gene3D" id="2.30.30.40">
    <property type="entry name" value="SH3 Domains"/>
    <property type="match status" value="3"/>
</dbReference>
<feature type="compositionally biased region" description="Acidic residues" evidence="4">
    <location>
        <begin position="731"/>
        <end position="741"/>
    </location>
</feature>
<dbReference type="SMART" id="SM00326">
    <property type="entry name" value="SH3"/>
    <property type="match status" value="3"/>
</dbReference>
<dbReference type="InterPro" id="IPR001655">
    <property type="entry name" value="P47PHOX"/>
</dbReference>
<feature type="domain" description="SH3" evidence="5">
    <location>
        <begin position="160"/>
        <end position="219"/>
    </location>
</feature>
<protein>
    <submittedName>
        <fullName evidence="7">SH3 and PX domain-containing protein 2A</fullName>
    </submittedName>
</protein>
<evidence type="ECO:0000313" key="7">
    <source>
        <dbReference type="EMBL" id="PFX17297.1"/>
    </source>
</evidence>
<feature type="domain" description="SH3" evidence="5">
    <location>
        <begin position="232"/>
        <end position="291"/>
    </location>
</feature>
<gene>
    <name evidence="7" type="primary">SH3PXD2A</name>
    <name evidence="7" type="ORF">AWC38_SpisGene18394</name>
</gene>
<dbReference type="PANTHER" id="PTHR15706:SF2">
    <property type="entry name" value="SH3 AND PX DOMAIN-CONTAINING PROTEIN 2A"/>
    <property type="match status" value="1"/>
</dbReference>
<dbReference type="Gene3D" id="3.30.1520.10">
    <property type="entry name" value="Phox-like domain"/>
    <property type="match status" value="1"/>
</dbReference>